<dbReference type="PANTHER" id="PTHR33116:SF78">
    <property type="entry name" value="OS12G0587133 PROTEIN"/>
    <property type="match status" value="1"/>
</dbReference>
<accession>A0A438IFL6</accession>
<sequence>MEAFNILIAKAEEGGFIRGVKIEGRGGEGVQVSHLLFADGTLLFCEDDEDQLQYWKWIVTCFELVSRLEINLQKSEIILVGDKEDVDRAAVLFGCKVGRFPTSYQGLPFGAPHRSIGVSDVIDERFKRKLAAWKKLYLSKGGRPVLIKRKVFGEKSFLENLGRWREVGPLERCTRFWWGSWVGEIKLKDVYPTLFRLSSHKNAIVADLWGRGGGGGGCWEVSFRRPFQDWELKEVSWFLEHISPSKVQEGEDTLIWKNDGKGKYNVKSYCISLRTKNNILFPAKEDKTTLDIVLNNSWFGLGVLGFSEKSSPIMEIQGTRDEEKSSLAAGSDMLILVYSGRAQPKDL</sequence>
<dbReference type="AlphaFoldDB" id="A0A438IFL6"/>
<organism evidence="1 2">
    <name type="scientific">Vitis vinifera</name>
    <name type="common">Grape</name>
    <dbReference type="NCBI Taxonomy" id="29760"/>
    <lineage>
        <taxon>Eukaryota</taxon>
        <taxon>Viridiplantae</taxon>
        <taxon>Streptophyta</taxon>
        <taxon>Embryophyta</taxon>
        <taxon>Tracheophyta</taxon>
        <taxon>Spermatophyta</taxon>
        <taxon>Magnoliopsida</taxon>
        <taxon>eudicotyledons</taxon>
        <taxon>Gunneridae</taxon>
        <taxon>Pentapetalae</taxon>
        <taxon>rosids</taxon>
        <taxon>Vitales</taxon>
        <taxon>Vitaceae</taxon>
        <taxon>Viteae</taxon>
        <taxon>Vitis</taxon>
    </lineage>
</organism>
<dbReference type="PANTHER" id="PTHR33116">
    <property type="entry name" value="REVERSE TRANSCRIPTASE ZINC-BINDING DOMAIN-CONTAINING PROTEIN-RELATED-RELATED"/>
    <property type="match status" value="1"/>
</dbReference>
<reference evidence="1 2" key="1">
    <citation type="journal article" date="2018" name="PLoS Genet.">
        <title>Population sequencing reveals clonal diversity and ancestral inbreeding in the grapevine cultivar Chardonnay.</title>
        <authorList>
            <person name="Roach M.J."/>
            <person name="Johnson D.L."/>
            <person name="Bohlmann J."/>
            <person name="van Vuuren H.J."/>
            <person name="Jones S.J."/>
            <person name="Pretorius I.S."/>
            <person name="Schmidt S.A."/>
            <person name="Borneman A.R."/>
        </authorList>
    </citation>
    <scope>NUCLEOTIDE SEQUENCE [LARGE SCALE GENOMIC DNA]</scope>
    <source>
        <strain evidence="2">cv. Chardonnay</strain>
        <tissue evidence="1">Leaf</tissue>
    </source>
</reference>
<evidence type="ECO:0000313" key="2">
    <source>
        <dbReference type="Proteomes" id="UP000288805"/>
    </source>
</evidence>
<comment type="caution">
    <text evidence="1">The sequence shown here is derived from an EMBL/GenBank/DDBJ whole genome shotgun (WGS) entry which is preliminary data.</text>
</comment>
<name>A0A438IFL6_VITVI</name>
<protein>
    <recommendedName>
        <fullName evidence="3">Reverse transcriptase domain-containing protein</fullName>
    </recommendedName>
</protein>
<evidence type="ECO:0000313" key="1">
    <source>
        <dbReference type="EMBL" id="RVW95522.1"/>
    </source>
</evidence>
<dbReference type="Proteomes" id="UP000288805">
    <property type="component" value="Unassembled WGS sequence"/>
</dbReference>
<gene>
    <name evidence="1" type="ORF">CK203_039125</name>
</gene>
<proteinExistence type="predicted"/>
<evidence type="ECO:0008006" key="3">
    <source>
        <dbReference type="Google" id="ProtNLM"/>
    </source>
</evidence>
<dbReference type="EMBL" id="QGNW01000113">
    <property type="protein sequence ID" value="RVW95522.1"/>
    <property type="molecule type" value="Genomic_DNA"/>
</dbReference>